<feature type="region of interest" description="Disordered" evidence="1">
    <location>
        <begin position="18"/>
        <end position="86"/>
    </location>
</feature>
<dbReference type="OrthoDB" id="6402406at2"/>
<organism evidence="2 3">
    <name type="scientific">Ferrimonas marina</name>
    <dbReference type="NCBI Taxonomy" id="299255"/>
    <lineage>
        <taxon>Bacteria</taxon>
        <taxon>Pseudomonadati</taxon>
        <taxon>Pseudomonadota</taxon>
        <taxon>Gammaproteobacteria</taxon>
        <taxon>Alteromonadales</taxon>
        <taxon>Ferrimonadaceae</taxon>
        <taxon>Ferrimonas</taxon>
    </lineage>
</organism>
<dbReference type="EMBL" id="FQXG01000010">
    <property type="protein sequence ID" value="SHI20780.1"/>
    <property type="molecule type" value="Genomic_DNA"/>
</dbReference>
<dbReference type="Proteomes" id="UP000184268">
    <property type="component" value="Unassembled WGS sequence"/>
</dbReference>
<accession>A0A1M5Z981</accession>
<dbReference type="STRING" id="299255.SAMN02745129_0036"/>
<feature type="compositionally biased region" description="Basic and acidic residues" evidence="1">
    <location>
        <begin position="39"/>
        <end position="51"/>
    </location>
</feature>
<dbReference type="RefSeq" id="WP_067661494.1">
    <property type="nucleotide sequence ID" value="NZ_FQXG01000010.1"/>
</dbReference>
<dbReference type="AlphaFoldDB" id="A0A1M5Z981"/>
<gene>
    <name evidence="2" type="ORF">SAMN02745129_0036</name>
</gene>
<evidence type="ECO:0000313" key="3">
    <source>
        <dbReference type="Proteomes" id="UP000184268"/>
    </source>
</evidence>
<reference evidence="2 3" key="1">
    <citation type="submission" date="2016-11" db="EMBL/GenBank/DDBJ databases">
        <authorList>
            <person name="Jaros S."/>
            <person name="Januszkiewicz K."/>
            <person name="Wedrychowicz H."/>
        </authorList>
    </citation>
    <scope>NUCLEOTIDE SEQUENCE [LARGE SCALE GENOMIC DNA]</scope>
    <source>
        <strain evidence="2 3">DSM 16917</strain>
    </source>
</reference>
<feature type="compositionally biased region" description="Low complexity" evidence="1">
    <location>
        <begin position="53"/>
        <end position="69"/>
    </location>
</feature>
<feature type="compositionally biased region" description="Basic and acidic residues" evidence="1">
    <location>
        <begin position="71"/>
        <end position="86"/>
    </location>
</feature>
<evidence type="ECO:0000313" key="2">
    <source>
        <dbReference type="EMBL" id="SHI20780.1"/>
    </source>
</evidence>
<name>A0A1M5Z981_9GAMM</name>
<evidence type="ECO:0000256" key="1">
    <source>
        <dbReference type="SAM" id="MobiDB-lite"/>
    </source>
</evidence>
<sequence>MFLVSHFPNVPITTANPATEQVAAQVRPPIPKAEALSKGAKERALDPKQDPNRQVQEGGQRQSGQQQDSEQADKEQQESRRELAPLRECRGALLRRRALQANAELDFPYHPATELTPDQYRRFAALVERHYRGVTRPQTPPQLLVST</sequence>
<keyword evidence="3" id="KW-1185">Reference proteome</keyword>
<proteinExistence type="predicted"/>
<protein>
    <submittedName>
        <fullName evidence="2">Uncharacterized protein</fullName>
    </submittedName>
</protein>